<evidence type="ECO:0000313" key="2">
    <source>
        <dbReference type="Proteomes" id="UP000774326"/>
    </source>
</evidence>
<accession>A0A9P8Q7N6</accession>
<organism evidence="1 2">
    <name type="scientific">Wickerhamomyces pijperi</name>
    <name type="common">Yeast</name>
    <name type="synonym">Pichia pijperi</name>
    <dbReference type="NCBI Taxonomy" id="599730"/>
    <lineage>
        <taxon>Eukaryota</taxon>
        <taxon>Fungi</taxon>
        <taxon>Dikarya</taxon>
        <taxon>Ascomycota</taxon>
        <taxon>Saccharomycotina</taxon>
        <taxon>Saccharomycetes</taxon>
        <taxon>Phaffomycetales</taxon>
        <taxon>Wickerhamomycetaceae</taxon>
        <taxon>Wickerhamomyces</taxon>
    </lineage>
</organism>
<dbReference type="Proteomes" id="UP000774326">
    <property type="component" value="Unassembled WGS sequence"/>
</dbReference>
<reference evidence="1" key="1">
    <citation type="journal article" date="2021" name="Open Biol.">
        <title>Shared evolutionary footprints suggest mitochondrial oxidative damage underlies multiple complex I losses in fungi.</title>
        <authorList>
            <person name="Schikora-Tamarit M.A."/>
            <person name="Marcet-Houben M."/>
            <person name="Nosek J."/>
            <person name="Gabaldon T."/>
        </authorList>
    </citation>
    <scope>NUCLEOTIDE SEQUENCE</scope>
    <source>
        <strain evidence="1">CBS2887</strain>
    </source>
</reference>
<evidence type="ECO:0000313" key="1">
    <source>
        <dbReference type="EMBL" id="KAH3685892.1"/>
    </source>
</evidence>
<dbReference type="EMBL" id="JAEUBG010001740">
    <property type="protein sequence ID" value="KAH3685892.1"/>
    <property type="molecule type" value="Genomic_DNA"/>
</dbReference>
<comment type="caution">
    <text evidence="1">The sequence shown here is derived from an EMBL/GenBank/DDBJ whole genome shotgun (WGS) entry which is preliminary data.</text>
</comment>
<sequence>MRIITLSNKSKASTCFISIFLSMDSIRFKASSNRPREVNILASCNNHKAEFGNEALANNKAASSFLPGCNKVGSPVPWKALVSDCMILADLTLESGEFVSGFGFRLRLTVVAFRFLVLEPHSYSKPGGKCPDVFNAIDSFLDRSRDESDSAFDRISLAIFITSGSNPNVASRNLITPRANTLIAESESSSIRCNPS</sequence>
<keyword evidence="2" id="KW-1185">Reference proteome</keyword>
<name>A0A9P8Q7N6_WICPI</name>
<protein>
    <submittedName>
        <fullName evidence="1">Uncharacterized protein</fullName>
    </submittedName>
</protein>
<dbReference type="AlphaFoldDB" id="A0A9P8Q7N6"/>
<reference evidence="1" key="2">
    <citation type="submission" date="2021-01" db="EMBL/GenBank/DDBJ databases">
        <authorList>
            <person name="Schikora-Tamarit M.A."/>
        </authorList>
    </citation>
    <scope>NUCLEOTIDE SEQUENCE</scope>
    <source>
        <strain evidence="1">CBS2887</strain>
    </source>
</reference>
<dbReference type="OrthoDB" id="10504933at2759"/>
<gene>
    <name evidence="1" type="ORF">WICPIJ_003137</name>
</gene>
<proteinExistence type="predicted"/>